<keyword evidence="2" id="KW-0328">Glycosyltransferase</keyword>
<dbReference type="KEGG" id="pmrn:116944981"/>
<dbReference type="Pfam" id="PF01755">
    <property type="entry name" value="Glyco_transf_25"/>
    <property type="match status" value="1"/>
</dbReference>
<dbReference type="Gene3D" id="3.90.550.10">
    <property type="entry name" value="Spore Coat Polysaccharide Biosynthesis Protein SpsA, Chain A"/>
    <property type="match status" value="1"/>
</dbReference>
<evidence type="ECO:0000256" key="6">
    <source>
        <dbReference type="ARBA" id="ARBA00023180"/>
    </source>
</evidence>
<evidence type="ECO:0000256" key="3">
    <source>
        <dbReference type="ARBA" id="ARBA00022679"/>
    </source>
</evidence>
<dbReference type="InterPro" id="IPR050757">
    <property type="entry name" value="Collagen_mod_GT25"/>
</dbReference>
<evidence type="ECO:0000256" key="5">
    <source>
        <dbReference type="ARBA" id="ARBA00022824"/>
    </source>
</evidence>
<reference evidence="11" key="1">
    <citation type="submission" date="2025-08" db="UniProtKB">
        <authorList>
            <consortium name="RefSeq"/>
        </authorList>
    </citation>
    <scope>IDENTIFICATION</scope>
    <source>
        <tissue evidence="11">Sperm</tissue>
    </source>
</reference>
<protein>
    <submittedName>
        <fullName evidence="11">Procollagen galactosyltransferase 1-like</fullName>
    </submittedName>
</protein>
<dbReference type="RefSeq" id="XP_032814885.1">
    <property type="nucleotide sequence ID" value="XM_032958994.1"/>
</dbReference>
<dbReference type="AlphaFoldDB" id="A0AAJ7TBN7"/>
<dbReference type="PANTHER" id="PTHR10730">
    <property type="entry name" value="PROCOLLAGEN-LYSINE,2-OXOGLUTARATE 5-DIOXYGENASE/GLYCOSYLTRANSFERASE 25 FAMILY MEMBER"/>
    <property type="match status" value="1"/>
</dbReference>
<evidence type="ECO:0000256" key="4">
    <source>
        <dbReference type="ARBA" id="ARBA00022729"/>
    </source>
</evidence>
<evidence type="ECO:0000313" key="11">
    <source>
        <dbReference type="RefSeq" id="XP_032814885.1"/>
    </source>
</evidence>
<dbReference type="GeneID" id="116944981"/>
<evidence type="ECO:0000256" key="1">
    <source>
        <dbReference type="ARBA" id="ARBA00006721"/>
    </source>
</evidence>
<feature type="domain" description="Glycosyl transferase family 25" evidence="9">
    <location>
        <begin position="331"/>
        <end position="501"/>
    </location>
</feature>
<keyword evidence="10" id="KW-1185">Reference proteome</keyword>
<feature type="region of interest" description="Disordered" evidence="7">
    <location>
        <begin position="660"/>
        <end position="679"/>
    </location>
</feature>
<evidence type="ECO:0000256" key="2">
    <source>
        <dbReference type="ARBA" id="ARBA00022676"/>
    </source>
</evidence>
<sequence length="679" mass="76618">MSLATLCRRLLPLLLLLLLLRGRAAAYFSEERSVPESGPRPPTVLLALLARNAARSLPYALGCVERLDYPKDRMALWVATDHNIDNTTAVLMEWLVGVQKMYHYVEWRPLAEPLSYLDEVGPKHWSASRYEYVMKLRQGALNTARERWADYIFFMDVDNFLLNEKTLSFLVGQNRTIVAPMLDSRTAYSNYWSAMTDQGYYKRAPEYLPVRERERLGCFRVPMVHSTFLIDLRREASRLINFYPPPPNYAWPFDDIIVFAASCKHFGVPMYICNQHRFGHLVVPGKAEITLQDDVDMFIHTHLEIMVEEPPMKPSQYIHMPERELDKMGFDEVYMINLKRRPERRDRMLRSLEEQQIQCKVVDAVDGKALNKSQIRALGVDMLPGYHDPYSGRVLTKGEIGCFLSHYGIWQEVVGRGLPSSLVLEDDVRFEPFFRHRLERLIADVKSLNLNWDLIYIGRKKMQIDTPERSVKDIRNLVWADYSYWTLAYAVSLQGARKLLAGEPLGRMLPVDEYLPVMFNKHPIKQYLEYFEPRDLRAFSAEPLLVYPTQYTGEANYVSDTETSTIWDDRDGAAAPDTNWGPSPKMEGPGASGGAAEHSSDDGGGNGGNKGEADEAGGTKGWEASGAAGVGAVGGGWPERGAGVAKGGAFAKELVDTQAARKTLGGATDIADATARDEL</sequence>
<proteinExistence type="inferred from homology"/>
<name>A0AAJ7TBN7_PETMA</name>
<evidence type="ECO:0000259" key="9">
    <source>
        <dbReference type="Pfam" id="PF01755"/>
    </source>
</evidence>
<dbReference type="GO" id="GO:0050211">
    <property type="term" value="F:procollagen galactosyltransferase activity"/>
    <property type="evidence" value="ECO:0007669"/>
    <property type="project" value="TreeGrafter"/>
</dbReference>
<dbReference type="InterPro" id="IPR002654">
    <property type="entry name" value="Glyco_trans_25"/>
</dbReference>
<evidence type="ECO:0000256" key="7">
    <source>
        <dbReference type="SAM" id="MobiDB-lite"/>
    </source>
</evidence>
<dbReference type="FunFam" id="3.90.550.10:FF:000048">
    <property type="entry name" value="Glycosyltransferase 25 family member 1"/>
    <property type="match status" value="1"/>
</dbReference>
<feature type="chain" id="PRO_5042620605" evidence="8">
    <location>
        <begin position="27"/>
        <end position="679"/>
    </location>
</feature>
<accession>A0AAJ7TBN7</accession>
<keyword evidence="3" id="KW-0808">Transferase</keyword>
<keyword evidence="6" id="KW-0325">Glycoprotein</keyword>
<gene>
    <name evidence="11" type="primary">LOC116944981</name>
</gene>
<dbReference type="InterPro" id="IPR029044">
    <property type="entry name" value="Nucleotide-diphossugar_trans"/>
</dbReference>
<dbReference type="CDD" id="cd06532">
    <property type="entry name" value="Glyco_transf_25"/>
    <property type="match status" value="1"/>
</dbReference>
<feature type="compositionally biased region" description="Gly residues" evidence="7">
    <location>
        <begin position="628"/>
        <end position="638"/>
    </location>
</feature>
<comment type="similarity">
    <text evidence="1">Belongs to the glycosyltransferase 25 family.</text>
</comment>
<dbReference type="Proteomes" id="UP001318040">
    <property type="component" value="Chromosome 22"/>
</dbReference>
<organism evidence="10 11">
    <name type="scientific">Petromyzon marinus</name>
    <name type="common">Sea lamprey</name>
    <dbReference type="NCBI Taxonomy" id="7757"/>
    <lineage>
        <taxon>Eukaryota</taxon>
        <taxon>Metazoa</taxon>
        <taxon>Chordata</taxon>
        <taxon>Craniata</taxon>
        <taxon>Vertebrata</taxon>
        <taxon>Cyclostomata</taxon>
        <taxon>Hyperoartia</taxon>
        <taxon>Petromyzontiformes</taxon>
        <taxon>Petromyzontidae</taxon>
        <taxon>Petromyzon</taxon>
    </lineage>
</organism>
<feature type="signal peptide" evidence="8">
    <location>
        <begin position="1"/>
        <end position="26"/>
    </location>
</feature>
<keyword evidence="5" id="KW-0256">Endoplasmic reticulum</keyword>
<dbReference type="SUPFAM" id="SSF53448">
    <property type="entry name" value="Nucleotide-diphospho-sugar transferases"/>
    <property type="match status" value="1"/>
</dbReference>
<evidence type="ECO:0000256" key="8">
    <source>
        <dbReference type="SAM" id="SignalP"/>
    </source>
</evidence>
<feature type="region of interest" description="Disordered" evidence="7">
    <location>
        <begin position="563"/>
        <end position="644"/>
    </location>
</feature>
<dbReference type="Pfam" id="PF13704">
    <property type="entry name" value="Glyco_tranf_2_4"/>
    <property type="match status" value="1"/>
</dbReference>
<keyword evidence="4 8" id="KW-0732">Signal</keyword>
<evidence type="ECO:0000313" key="10">
    <source>
        <dbReference type="Proteomes" id="UP001318040"/>
    </source>
</evidence>
<dbReference type="PANTHER" id="PTHR10730:SF53">
    <property type="entry name" value="GLYCOSYLTRANSFERASE 25 FAMILY MEMBER"/>
    <property type="match status" value="1"/>
</dbReference>